<organism evidence="5 6">
    <name type="scientific">Acidovorax carolinensis</name>
    <dbReference type="NCBI Taxonomy" id="553814"/>
    <lineage>
        <taxon>Bacteria</taxon>
        <taxon>Pseudomonadati</taxon>
        <taxon>Pseudomonadota</taxon>
        <taxon>Betaproteobacteria</taxon>
        <taxon>Burkholderiales</taxon>
        <taxon>Comamonadaceae</taxon>
        <taxon>Acidovorax</taxon>
    </lineage>
</organism>
<evidence type="ECO:0000256" key="4">
    <source>
        <dbReference type="SAM" id="SignalP"/>
    </source>
</evidence>
<dbReference type="Pfam" id="PF03480">
    <property type="entry name" value="DctP"/>
    <property type="match status" value="1"/>
</dbReference>
<dbReference type="InterPro" id="IPR004682">
    <property type="entry name" value="TRAP_DctP"/>
</dbReference>
<dbReference type="NCBIfam" id="NF037995">
    <property type="entry name" value="TRAP_S1"/>
    <property type="match status" value="1"/>
</dbReference>
<feature type="chain" id="PRO_5013326206" evidence="4">
    <location>
        <begin position="24"/>
        <end position="345"/>
    </location>
</feature>
<keyword evidence="6" id="KW-1185">Reference proteome</keyword>
<dbReference type="RefSeq" id="WP_086926558.1">
    <property type="nucleotide sequence ID" value="NZ_CP021362.1"/>
</dbReference>
<reference evidence="5" key="1">
    <citation type="submission" date="2017-05" db="EMBL/GenBank/DDBJ databases">
        <title>Polyphasic characterization of four soil-derived phenanthrene-degrading Acidovorax strains and proposal of Acidovorax phenanthrenivorans sp. nov.</title>
        <authorList>
            <person name="Singleton D."/>
            <person name="Lee J."/>
            <person name="Dickey A.N."/>
            <person name="Stroud A."/>
            <person name="Scholl E.H."/>
            <person name="Wright F.A."/>
            <person name="Aitken M.D."/>
        </authorList>
    </citation>
    <scope>NUCLEOTIDE SEQUENCE</scope>
    <source>
        <strain evidence="5">P4</strain>
    </source>
</reference>
<dbReference type="InterPro" id="IPR038404">
    <property type="entry name" value="TRAP_DctP_sf"/>
</dbReference>
<sequence>MKLRTFLTSAVAAAAALAFTAPAAIAQTAYKSEYRMSLVLGTAFPWGKGGELWANKVRERTQGRINIKLYPGVSLIQGDQTREFSALRQGVIDMAVGSTINWSPQVKQLNLFSLPFLMPDYAAADALTQGEVGKSLFQTLDKAGVVPLAWGENGYREISNSKKAIRTPEDLKGMKIRVVGSPLFLDTFTALGANPTQMSWADAQPAMASSAVDGQENPLSVYMAAKLYTVAQKHLTLWGYMNDPLIFVVNKDIWNSWTPADREIVKQAAIDAGKEQIAIARKGVIEADKPLLKEIASHGVTVTQLTAAEREAFVKATRPVVEKWKGQIGADLVNLAEKSIAARKK</sequence>
<keyword evidence="2" id="KW-0813">Transport</keyword>
<accession>A0A240UAB3</accession>
<dbReference type="EMBL" id="CP021366">
    <property type="protein sequence ID" value="ART58003.1"/>
    <property type="molecule type" value="Genomic_DNA"/>
</dbReference>
<dbReference type="AlphaFoldDB" id="A0A240UAB3"/>
<dbReference type="SUPFAM" id="SSF53850">
    <property type="entry name" value="Periplasmic binding protein-like II"/>
    <property type="match status" value="1"/>
</dbReference>
<dbReference type="CDD" id="cd13678">
    <property type="entry name" value="PBP2_TRAP_DctP10"/>
    <property type="match status" value="1"/>
</dbReference>
<dbReference type="Proteomes" id="UP000194440">
    <property type="component" value="Chromosome"/>
</dbReference>
<comment type="similarity">
    <text evidence="1">Belongs to the bacterial solute-binding protein 7 family.</text>
</comment>
<evidence type="ECO:0000313" key="6">
    <source>
        <dbReference type="Proteomes" id="UP000194440"/>
    </source>
</evidence>
<dbReference type="NCBIfam" id="TIGR00787">
    <property type="entry name" value="dctP"/>
    <property type="match status" value="1"/>
</dbReference>
<dbReference type="OrthoDB" id="9794826at2"/>
<protein>
    <submittedName>
        <fullName evidence="5">C4-dicarboxylate ABC transporter</fullName>
    </submittedName>
</protein>
<name>A0A240UAB3_9BURK</name>
<keyword evidence="3 4" id="KW-0732">Signal</keyword>
<feature type="signal peptide" evidence="4">
    <location>
        <begin position="1"/>
        <end position="23"/>
    </location>
</feature>
<evidence type="ECO:0000256" key="3">
    <source>
        <dbReference type="ARBA" id="ARBA00022729"/>
    </source>
</evidence>
<dbReference type="InterPro" id="IPR018389">
    <property type="entry name" value="DctP_fam"/>
</dbReference>
<dbReference type="GO" id="GO:0030288">
    <property type="term" value="C:outer membrane-bounded periplasmic space"/>
    <property type="evidence" value="ECO:0007669"/>
    <property type="project" value="InterPro"/>
</dbReference>
<dbReference type="GO" id="GO:0055085">
    <property type="term" value="P:transmembrane transport"/>
    <property type="evidence" value="ECO:0007669"/>
    <property type="project" value="InterPro"/>
</dbReference>
<dbReference type="PANTHER" id="PTHR33376">
    <property type="match status" value="1"/>
</dbReference>
<dbReference type="Gene3D" id="3.40.190.170">
    <property type="entry name" value="Bacterial extracellular solute-binding protein, family 7"/>
    <property type="match status" value="1"/>
</dbReference>
<dbReference type="KEGG" id="acip:CBP36_03220"/>
<gene>
    <name evidence="5" type="ORF">CBP36_03220</name>
</gene>
<evidence type="ECO:0000256" key="2">
    <source>
        <dbReference type="ARBA" id="ARBA00022448"/>
    </source>
</evidence>
<dbReference type="KEGG" id="acis:CBP35_15720"/>
<proteinExistence type="inferred from homology"/>
<dbReference type="PIRSF" id="PIRSF006470">
    <property type="entry name" value="DctB"/>
    <property type="match status" value="1"/>
</dbReference>
<dbReference type="PANTHER" id="PTHR33376:SF7">
    <property type="entry name" value="C4-DICARBOXYLATE-BINDING PROTEIN DCTB"/>
    <property type="match status" value="1"/>
</dbReference>
<evidence type="ECO:0000313" key="5">
    <source>
        <dbReference type="EMBL" id="ART58003.1"/>
    </source>
</evidence>
<evidence type="ECO:0000256" key="1">
    <source>
        <dbReference type="ARBA" id="ARBA00009023"/>
    </source>
</evidence>